<keyword evidence="4" id="KW-0131">Cell cycle</keyword>
<sequence length="600" mass="67688">MIPTNRQITPETPLDSLTLDELDQLLSEKLVTLQVDLLKTYEQQLREHEETLDHLHRHRRAISLPPRPTIGQDDWHSYVYDTRPSREIASVTDLVTINFTNVHTVVDIFPVALDNIHAIYKLDSGNGYILQDDTMHLLTVRNQWTKSPTGCSCPGQASDTRCACCALGSVLCQVSASGVSNTCVEDSQINSHTCSSQSPRSLELDNAIAFEYHTYSEGVQQVVVIAKGENIHFYRLDKWGLQDFHSLKGHNTINLDSPVTHLGYGEMFVEQFGTVTRKRYLFTFGLDSSSKRYYEIVTNPQDFSIETGLSMMWDTTGTSMKVWQNGGRVIIGVQDGTNLNIHELTSDRWGRQQISLQQVLSLPAGVTSWRSYATGFENFLIATTLPLPALYLTVATIDRFLQTQRNIPRNKLQLVGVTAMFIASKYEEMYCPEIGDFAYITDKAYSKAEIRKMEVTMLNELGFNVSYPLPFHFLRRNSKAGSVDASQHTLAKYLMELCLPEYSMCHYKSSIIAASALCLSLKLLDGNNWSDTLTYYSRYTEEQLLPVMCKMASVVVKSSSAKQQAVRQKYKASKLMKISEIPQLKSKLINTLAEKSASYA</sequence>
<dbReference type="SMART" id="SM01332">
    <property type="entry name" value="Cyclin_C"/>
    <property type="match status" value="1"/>
</dbReference>
<evidence type="ECO:0000256" key="5">
    <source>
        <dbReference type="RuleBase" id="RU000383"/>
    </source>
</evidence>
<dbReference type="AlphaFoldDB" id="B6ECP5"/>
<dbReference type="SUPFAM" id="SSF47954">
    <property type="entry name" value="Cyclin-like"/>
    <property type="match status" value="2"/>
</dbReference>
<comment type="similarity">
    <text evidence="1">Belongs to the cyclin family. Cyclin AB subfamily.</text>
</comment>
<dbReference type="InterPro" id="IPR006671">
    <property type="entry name" value="Cyclin_N"/>
</dbReference>
<reference evidence="8" key="1">
    <citation type="submission" date="2008-09" db="EMBL/GenBank/DDBJ databases">
        <title>The molecular characterization of cyclin B in the ovary of Penaeus vannamei.</title>
        <authorList>
            <person name="Yu J."/>
            <person name="Ye H."/>
            <person name="Huang H."/>
        </authorList>
    </citation>
    <scope>NUCLEOTIDE SEQUENCE</scope>
</reference>
<feature type="domain" description="Cyclin-like" evidence="6">
    <location>
        <begin position="374"/>
        <end position="459"/>
    </location>
</feature>
<dbReference type="InterPro" id="IPR036915">
    <property type="entry name" value="Cyclin-like_sf"/>
</dbReference>
<dbReference type="Gene3D" id="1.10.472.10">
    <property type="entry name" value="Cyclin-like"/>
    <property type="match status" value="1"/>
</dbReference>
<evidence type="ECO:0000256" key="4">
    <source>
        <dbReference type="ARBA" id="ARBA00023306"/>
    </source>
</evidence>
<organism evidence="8">
    <name type="scientific">Penaeus vannamei</name>
    <name type="common">Whiteleg shrimp</name>
    <name type="synonym">Litopenaeus vannamei</name>
    <dbReference type="NCBI Taxonomy" id="6689"/>
    <lineage>
        <taxon>Eukaryota</taxon>
        <taxon>Metazoa</taxon>
        <taxon>Ecdysozoa</taxon>
        <taxon>Arthropoda</taxon>
        <taxon>Crustacea</taxon>
        <taxon>Multicrustacea</taxon>
        <taxon>Malacostraca</taxon>
        <taxon>Eumalacostraca</taxon>
        <taxon>Eucarida</taxon>
        <taxon>Decapoda</taxon>
        <taxon>Dendrobranchiata</taxon>
        <taxon>Penaeoidea</taxon>
        <taxon>Penaeidae</taxon>
        <taxon>Penaeus</taxon>
    </lineage>
</organism>
<protein>
    <submittedName>
        <fullName evidence="8">Cyclin B</fullName>
    </submittedName>
</protein>
<dbReference type="CDD" id="cd20509">
    <property type="entry name" value="CYCLIN_CCNB1-like_rpt2"/>
    <property type="match status" value="1"/>
</dbReference>
<dbReference type="InterPro" id="IPR013763">
    <property type="entry name" value="Cyclin-like_dom"/>
</dbReference>
<evidence type="ECO:0000259" key="6">
    <source>
        <dbReference type="SMART" id="SM00385"/>
    </source>
</evidence>
<dbReference type="GO" id="GO:0016538">
    <property type="term" value="F:cyclin-dependent protein serine/threonine kinase regulator activity"/>
    <property type="evidence" value="ECO:0007669"/>
    <property type="project" value="UniProtKB-ARBA"/>
</dbReference>
<feature type="domain" description="Cyclin C-terminal" evidence="7">
    <location>
        <begin position="468"/>
        <end position="584"/>
    </location>
</feature>
<dbReference type="EMBL" id="FJ228728">
    <property type="protein sequence ID" value="ACI46952.1"/>
    <property type="molecule type" value="mRNA"/>
</dbReference>
<evidence type="ECO:0000313" key="8">
    <source>
        <dbReference type="EMBL" id="ACI46952.1"/>
    </source>
</evidence>
<dbReference type="PANTHER" id="PTHR10177">
    <property type="entry name" value="CYCLINS"/>
    <property type="match status" value="1"/>
</dbReference>
<dbReference type="OrthoDB" id="6022258at2759"/>
<dbReference type="GO" id="GO:0051301">
    <property type="term" value="P:cell division"/>
    <property type="evidence" value="ECO:0007669"/>
    <property type="project" value="UniProtKB-KW"/>
</dbReference>
<feature type="domain" description="Cyclin-like" evidence="6">
    <location>
        <begin position="472"/>
        <end position="553"/>
    </location>
</feature>
<name>B6ECP5_PENVA</name>
<keyword evidence="2" id="KW-0132">Cell division</keyword>
<evidence type="ECO:0000256" key="1">
    <source>
        <dbReference type="ARBA" id="ARBA00006955"/>
    </source>
</evidence>
<proteinExistence type="evidence at transcript level"/>
<dbReference type="SMART" id="SM00385">
    <property type="entry name" value="CYCLIN"/>
    <property type="match status" value="2"/>
</dbReference>
<dbReference type="FunFam" id="1.10.472.10:FF:000005">
    <property type="entry name" value="G2/mitotic-specific cyclin B"/>
    <property type="match status" value="1"/>
</dbReference>
<keyword evidence="3 5" id="KW-0195">Cyclin</keyword>
<evidence type="ECO:0000256" key="2">
    <source>
        <dbReference type="ARBA" id="ARBA00022618"/>
    </source>
</evidence>
<dbReference type="Pfam" id="PF02984">
    <property type="entry name" value="Cyclin_C"/>
    <property type="match status" value="1"/>
</dbReference>
<dbReference type="InterPro" id="IPR004367">
    <property type="entry name" value="Cyclin_C-dom"/>
</dbReference>
<dbReference type="InterPro" id="IPR039361">
    <property type="entry name" value="Cyclin"/>
</dbReference>
<evidence type="ECO:0000259" key="7">
    <source>
        <dbReference type="SMART" id="SM01332"/>
    </source>
</evidence>
<evidence type="ECO:0000256" key="3">
    <source>
        <dbReference type="ARBA" id="ARBA00023127"/>
    </source>
</evidence>
<accession>B6ECP5</accession>
<dbReference type="Pfam" id="PF00134">
    <property type="entry name" value="Cyclin_N"/>
    <property type="match status" value="1"/>
</dbReference>